<dbReference type="Pfam" id="PF05896">
    <property type="entry name" value="NQRA_N"/>
    <property type="match status" value="1"/>
</dbReference>
<evidence type="ECO:0000256" key="7">
    <source>
        <dbReference type="ARBA" id="ARBA00023201"/>
    </source>
</evidence>
<dbReference type="InterPro" id="IPR022615">
    <property type="entry name" value="NqrA_C_domain"/>
</dbReference>
<dbReference type="OrthoDB" id="9774536at2"/>
<keyword evidence="3 8" id="KW-0520">NAD</keyword>
<dbReference type="PANTHER" id="PTHR37839:SF1">
    <property type="entry name" value="NA(+)-TRANSLOCATING NADH-QUINONE REDUCTASE SUBUNIT A"/>
    <property type="match status" value="1"/>
</dbReference>
<keyword evidence="4 8" id="KW-0915">Sodium</keyword>
<keyword evidence="6 8" id="KW-0830">Ubiquinone</keyword>
<dbReference type="Proteomes" id="UP000182248">
    <property type="component" value="Unassembled WGS sequence"/>
</dbReference>
<dbReference type="PANTHER" id="PTHR37839">
    <property type="entry name" value="NA(+)-TRANSLOCATING NADH-QUINONE REDUCTASE SUBUNIT A"/>
    <property type="match status" value="1"/>
</dbReference>
<comment type="similarity">
    <text evidence="8">Belongs to the NqrA family.</text>
</comment>
<gene>
    <name evidence="8" type="primary">nqrA</name>
    <name evidence="12" type="ORF">SAMN02927921_00694</name>
</gene>
<evidence type="ECO:0000256" key="4">
    <source>
        <dbReference type="ARBA" id="ARBA00023053"/>
    </source>
</evidence>
<dbReference type="InterPro" id="IPR008703">
    <property type="entry name" value="NqrA"/>
</dbReference>
<keyword evidence="7 8" id="KW-0739">Sodium transport</keyword>
<feature type="domain" description="Na(+)-translocating NADH-quinone reductase subunit A C-terminal" evidence="10">
    <location>
        <begin position="263"/>
        <end position="310"/>
    </location>
</feature>
<keyword evidence="2 8" id="KW-1278">Translocase</keyword>
<evidence type="ECO:0000256" key="1">
    <source>
        <dbReference type="ARBA" id="ARBA00022448"/>
    </source>
</evidence>
<evidence type="ECO:0000259" key="11">
    <source>
        <dbReference type="Pfam" id="PF24836"/>
    </source>
</evidence>
<evidence type="ECO:0000256" key="3">
    <source>
        <dbReference type="ARBA" id="ARBA00023027"/>
    </source>
</evidence>
<evidence type="ECO:0000313" key="12">
    <source>
        <dbReference type="EMBL" id="SFW24913.1"/>
    </source>
</evidence>
<dbReference type="GO" id="GO:0006814">
    <property type="term" value="P:sodium ion transport"/>
    <property type="evidence" value="ECO:0007669"/>
    <property type="project" value="UniProtKB-UniRule"/>
</dbReference>
<evidence type="ECO:0000256" key="6">
    <source>
        <dbReference type="ARBA" id="ARBA00023075"/>
    </source>
</evidence>
<dbReference type="Pfam" id="PF11973">
    <property type="entry name" value="NQRA_SLBB"/>
    <property type="match status" value="1"/>
</dbReference>
<proteinExistence type="inferred from homology"/>
<keyword evidence="13" id="KW-1185">Reference proteome</keyword>
<comment type="function">
    <text evidence="8">NQR complex catalyzes the reduction of ubiquinone-1 to ubiquinol by two successive reactions, coupled with the transport of Na(+) ions from the cytoplasm to the periplasm. NqrA to NqrE are probably involved in the second step, the conversion of ubisemiquinone to ubiquinol.</text>
</comment>
<feature type="domain" description="NqrA N-terminal barrel-sandwich hybrid" evidence="9">
    <location>
        <begin position="5"/>
        <end position="98"/>
    </location>
</feature>
<dbReference type="EMBL" id="FPJE01000003">
    <property type="protein sequence ID" value="SFW24913.1"/>
    <property type="molecule type" value="Genomic_DNA"/>
</dbReference>
<keyword evidence="5 8" id="KW-0406">Ion transport</keyword>
<evidence type="ECO:0000256" key="8">
    <source>
        <dbReference type="HAMAP-Rule" id="MF_00425"/>
    </source>
</evidence>
<dbReference type="GO" id="GO:0016655">
    <property type="term" value="F:oxidoreductase activity, acting on NAD(P)H, quinone or similar compound as acceptor"/>
    <property type="evidence" value="ECO:0007669"/>
    <property type="project" value="UniProtKB-UniRule"/>
</dbReference>
<dbReference type="RefSeq" id="WP_072315976.1">
    <property type="nucleotide sequence ID" value="NZ_FPJE01000003.1"/>
</dbReference>
<organism evidence="12 13">
    <name type="scientific">Sinomicrobium oceani</name>
    <dbReference type="NCBI Taxonomy" id="1150368"/>
    <lineage>
        <taxon>Bacteria</taxon>
        <taxon>Pseudomonadati</taxon>
        <taxon>Bacteroidota</taxon>
        <taxon>Flavobacteriia</taxon>
        <taxon>Flavobacteriales</taxon>
        <taxon>Flavobacteriaceae</taxon>
        <taxon>Sinomicrobium</taxon>
    </lineage>
</organism>
<evidence type="ECO:0000259" key="10">
    <source>
        <dbReference type="Pfam" id="PF11973"/>
    </source>
</evidence>
<accession>A0A1K1MPA7</accession>
<evidence type="ECO:0000259" key="9">
    <source>
        <dbReference type="Pfam" id="PF05896"/>
    </source>
</evidence>
<comment type="subunit">
    <text evidence="8">Composed of six subunits; NqrA, NqrB, NqrC, NqrD, NqrE and NqrF.</text>
</comment>
<evidence type="ECO:0000313" key="13">
    <source>
        <dbReference type="Proteomes" id="UP000182248"/>
    </source>
</evidence>
<comment type="catalytic activity">
    <reaction evidence="8">
        <text>a ubiquinone + n Na(+)(in) + NADH + H(+) = a ubiquinol + n Na(+)(out) + NAD(+)</text>
        <dbReference type="Rhea" id="RHEA:47748"/>
        <dbReference type="Rhea" id="RHEA-COMP:9565"/>
        <dbReference type="Rhea" id="RHEA-COMP:9566"/>
        <dbReference type="ChEBI" id="CHEBI:15378"/>
        <dbReference type="ChEBI" id="CHEBI:16389"/>
        <dbReference type="ChEBI" id="CHEBI:17976"/>
        <dbReference type="ChEBI" id="CHEBI:29101"/>
        <dbReference type="ChEBI" id="CHEBI:57540"/>
        <dbReference type="ChEBI" id="CHEBI:57945"/>
        <dbReference type="EC" id="7.2.1.1"/>
    </reaction>
</comment>
<dbReference type="Pfam" id="PF24836">
    <property type="entry name" value="NQRA_2nd"/>
    <property type="match status" value="1"/>
</dbReference>
<dbReference type="InterPro" id="IPR056147">
    <property type="entry name" value="NQRA_N"/>
</dbReference>
<evidence type="ECO:0000256" key="2">
    <source>
        <dbReference type="ARBA" id="ARBA00022967"/>
    </source>
</evidence>
<reference evidence="12 13" key="1">
    <citation type="submission" date="2016-11" db="EMBL/GenBank/DDBJ databases">
        <authorList>
            <person name="Jaros S."/>
            <person name="Januszkiewicz K."/>
            <person name="Wedrychowicz H."/>
        </authorList>
    </citation>
    <scope>NUCLEOTIDE SEQUENCE [LARGE SCALE GENOMIC DNA]</scope>
    <source>
        <strain evidence="12 13">CGMCC 1.12145</strain>
    </source>
</reference>
<keyword evidence="1 8" id="KW-0813">Transport</keyword>
<dbReference type="InterPro" id="IPR056148">
    <property type="entry name" value="NQRA_2nd"/>
</dbReference>
<protein>
    <recommendedName>
        <fullName evidence="8">Na(+)-translocating NADH-quinone reductase subunit A</fullName>
        <shortName evidence="8">Na(+)-NQR subunit A</shortName>
        <shortName evidence="8">Na(+)-translocating NQR subunit A</shortName>
        <ecNumber evidence="8">7.2.1.1</ecNumber>
    </recommendedName>
    <alternativeName>
        <fullName evidence="8">NQR complex subunit A</fullName>
    </alternativeName>
    <alternativeName>
        <fullName evidence="8">NQR-1 subunit A</fullName>
    </alternativeName>
</protein>
<dbReference type="AlphaFoldDB" id="A0A1K1MPA7"/>
<dbReference type="HAMAP" id="MF_00425">
    <property type="entry name" value="NqrA"/>
    <property type="match status" value="1"/>
</dbReference>
<feature type="domain" description="NqrA second alpha/beta" evidence="11">
    <location>
        <begin position="114"/>
        <end position="258"/>
    </location>
</feature>
<sequence length="448" mass="49448">MSNDIRIRKGLNINLKGAAEKVVSEAPRVKTFALKPTDFHSVTPKMVVKEGEKVKAGDVIFYSKYSEKIKFVTPVSGTLSEVRRGAKRKILEVVIEADSQDVYREFGVKNPAQMSAEEVKAFLLESGCWPFIRQRPYDIIADPEDTPKSIFISAYASAPLAADIEFTLQGREEDFQAGIDAISKLTTGKTHLSVAKGSSSFLTGVKGVELHKVSGPHPAGNVGVQIHHIDPVNAGEHVWVISPEDVAIIGTLLRTGKFDATRTVALAGTEVDKPQYYRVKIGSSVRALVDRSDSIDIRIISGDVLTGDKITVDGFIGFYDNTVTVIPEGNDYRMFGWLPFKDNNIPSMHHTSLSWLFPNKKYTVNTNLNGEERALVVTGEMEKVMPMDIYPMQLLKACMASNIEKMENLGIYEVAPEDFALVDYACTSKIEAQDIIRQGLDLMIKEVG</sequence>
<dbReference type="EC" id="7.2.1.1" evidence="8"/>
<evidence type="ECO:0000256" key="5">
    <source>
        <dbReference type="ARBA" id="ARBA00023065"/>
    </source>
</evidence>
<name>A0A1K1MPA7_9FLAO</name>
<dbReference type="STRING" id="1150368.SAMN02927921_00694"/>
<dbReference type="NCBIfam" id="TIGR01936">
    <property type="entry name" value="nqrA"/>
    <property type="match status" value="1"/>
</dbReference>
<dbReference type="NCBIfam" id="NF003761">
    <property type="entry name" value="PRK05352.1-4"/>
    <property type="match status" value="1"/>
</dbReference>